<dbReference type="Pfam" id="PF01397">
    <property type="entry name" value="Terpene_synth"/>
    <property type="match status" value="1"/>
</dbReference>
<reference evidence="7 8" key="1">
    <citation type="journal article" date="2023" name="Mol. Ecol. Resour.">
        <title>Chromosome-level genome assembly of a triploid poplar Populus alba 'Berolinensis'.</title>
        <authorList>
            <person name="Chen S."/>
            <person name="Yu Y."/>
            <person name="Wang X."/>
            <person name="Wang S."/>
            <person name="Zhang T."/>
            <person name="Zhou Y."/>
            <person name="He R."/>
            <person name="Meng N."/>
            <person name="Wang Y."/>
            <person name="Liu W."/>
            <person name="Liu Z."/>
            <person name="Liu J."/>
            <person name="Guo Q."/>
            <person name="Huang H."/>
            <person name="Sederoff R.R."/>
            <person name="Wang G."/>
            <person name="Qu G."/>
            <person name="Chen S."/>
        </authorList>
    </citation>
    <scope>NUCLEOTIDE SEQUENCE [LARGE SCALE GENOMIC DNA]</scope>
    <source>
        <strain evidence="7">SC-2020</strain>
    </source>
</reference>
<dbReference type="InterPro" id="IPR005630">
    <property type="entry name" value="Terpene_synthase_metal-bd"/>
</dbReference>
<dbReference type="Proteomes" id="UP001164929">
    <property type="component" value="Chromosome 4"/>
</dbReference>
<dbReference type="InterPro" id="IPR001906">
    <property type="entry name" value="Terpene_synth_N"/>
</dbReference>
<feature type="domain" description="Terpene synthase metal-binding" evidence="6">
    <location>
        <begin position="508"/>
        <end position="741"/>
    </location>
</feature>
<dbReference type="SUPFAM" id="SSF48239">
    <property type="entry name" value="Terpenoid cyclases/Protein prenyltransferases"/>
    <property type="match status" value="2"/>
</dbReference>
<evidence type="ECO:0000259" key="6">
    <source>
        <dbReference type="Pfam" id="PF03936"/>
    </source>
</evidence>
<keyword evidence="2" id="KW-0479">Metal-binding</keyword>
<dbReference type="Gene3D" id="1.50.10.130">
    <property type="entry name" value="Terpene synthase, N-terminal domain"/>
    <property type="match status" value="1"/>
</dbReference>
<keyword evidence="4" id="KW-0456">Lyase</keyword>
<protein>
    <submittedName>
        <fullName evidence="7">(E,E)-geranyllinalool synthase-like</fullName>
    </submittedName>
</protein>
<organism evidence="7 8">
    <name type="scientific">Populus alba x Populus x berolinensis</name>
    <dbReference type="NCBI Taxonomy" id="444605"/>
    <lineage>
        <taxon>Eukaryota</taxon>
        <taxon>Viridiplantae</taxon>
        <taxon>Streptophyta</taxon>
        <taxon>Embryophyta</taxon>
        <taxon>Tracheophyta</taxon>
        <taxon>Spermatophyta</taxon>
        <taxon>Magnoliopsida</taxon>
        <taxon>eudicotyledons</taxon>
        <taxon>Gunneridae</taxon>
        <taxon>Pentapetalae</taxon>
        <taxon>rosids</taxon>
        <taxon>fabids</taxon>
        <taxon>Malpighiales</taxon>
        <taxon>Salicaceae</taxon>
        <taxon>Saliceae</taxon>
        <taxon>Populus</taxon>
    </lineage>
</organism>
<dbReference type="Gene3D" id="1.50.10.160">
    <property type="match status" value="1"/>
</dbReference>
<keyword evidence="8" id="KW-1185">Reference proteome</keyword>
<dbReference type="InterPro" id="IPR008949">
    <property type="entry name" value="Isoprenoid_synthase_dom_sf"/>
</dbReference>
<dbReference type="AlphaFoldDB" id="A0AAD6W6H1"/>
<dbReference type="FunFam" id="1.10.600.10:FF:000036">
    <property type="entry name" value="cis-abienol synthase, chloroplastic"/>
    <property type="match status" value="1"/>
</dbReference>
<evidence type="ECO:0000259" key="5">
    <source>
        <dbReference type="Pfam" id="PF01397"/>
    </source>
</evidence>
<accession>A0AAD6W6H1</accession>
<dbReference type="PANTHER" id="PTHR31739">
    <property type="entry name" value="ENT-COPALYL DIPHOSPHATE SYNTHASE, CHLOROPLASTIC"/>
    <property type="match status" value="1"/>
</dbReference>
<proteinExistence type="predicted"/>
<dbReference type="InterPro" id="IPR036965">
    <property type="entry name" value="Terpene_synth_N_sf"/>
</dbReference>
<evidence type="ECO:0000313" key="8">
    <source>
        <dbReference type="Proteomes" id="UP001164929"/>
    </source>
</evidence>
<dbReference type="InterPro" id="IPR050148">
    <property type="entry name" value="Terpene_synthase-like"/>
</dbReference>
<comment type="cofactor">
    <cofactor evidence="1">
        <name>Mg(2+)</name>
        <dbReference type="ChEBI" id="CHEBI:18420"/>
    </cofactor>
</comment>
<evidence type="ECO:0000313" key="7">
    <source>
        <dbReference type="EMBL" id="KAJ6999754.1"/>
    </source>
</evidence>
<feature type="domain" description="Terpene synthase N-terminal" evidence="5">
    <location>
        <begin position="206"/>
        <end position="330"/>
    </location>
</feature>
<keyword evidence="3" id="KW-0460">Magnesium</keyword>
<dbReference type="SFLD" id="SFLDG01014">
    <property type="entry name" value="Terpene_Cyclase_Like_1_N-term"/>
    <property type="match status" value="1"/>
</dbReference>
<evidence type="ECO:0000256" key="2">
    <source>
        <dbReference type="ARBA" id="ARBA00022723"/>
    </source>
</evidence>
<dbReference type="Pfam" id="PF03936">
    <property type="entry name" value="Terpene_synth_C"/>
    <property type="match status" value="1"/>
</dbReference>
<dbReference type="SUPFAM" id="SSF48576">
    <property type="entry name" value="Terpenoid synthases"/>
    <property type="match status" value="1"/>
</dbReference>
<dbReference type="GO" id="GO:0016102">
    <property type="term" value="P:diterpenoid biosynthetic process"/>
    <property type="evidence" value="ECO:0007669"/>
    <property type="project" value="TreeGrafter"/>
</dbReference>
<dbReference type="GO" id="GO:0000287">
    <property type="term" value="F:magnesium ion binding"/>
    <property type="evidence" value="ECO:0007669"/>
    <property type="project" value="InterPro"/>
</dbReference>
<dbReference type="InterPro" id="IPR008930">
    <property type="entry name" value="Terpenoid_cyclase/PrenylTrfase"/>
</dbReference>
<comment type="caution">
    <text evidence="7">The sequence shown here is derived from an EMBL/GenBank/DDBJ whole genome shotgun (WGS) entry which is preliminary data.</text>
</comment>
<sequence>MEFSKSFNIQALVKTIKEELLSDNNDPYSFIAPSAYDTAWLAMVPDMSEPCQPMFKNCLDWVLSNQNVEGFWGEYDGHGMPTIECLPATIACMIALKRWNAGETIIDKGMAFIEANAEKLIGEIYDSNCPRWFAIVFPAMVEMAQINGLEIIFPDRIKRVVMSMFYKREQILEREELVDRYHYPPLLSYLEALPALYNFDQEDALKHLHADGSLFQSPSATASAFMATGNKDCLNYLQTLAQKCTHGVPQTYPMDEELLKLCMVNQLQRLGLAEHFNQEIEELLQQVYRNYMNQESWPKGTNSMATQLYKDSLAFCLLRTHGFRVSPCMMVLNYASSDKHCVFLLLHSFSFSFFAGMFCWFLLEEEVQDQIESNHEYFSGAILNVYRATDLMFPGDHELEEARSFSRKLLEKTISMGNKDQHPVPFPSFHSVIKHELRFPWMARLDHLEHRMWMEEKNSSGLWMGKTSFHRLSCLHNDKLKQLAVKNYEFRRTTYKSELEELTRWSKSWGLSDMGFGREKTAYCYFAVAASTSLPQDSEIRMMVAKSAIVITVADDFYDVEGSLDDLEKITDAVQRWDAKGLSGHSKTIFDALDSLVNELARKYFRQHGTDITNSLRDIWSETFASWFTEAKWSKSGFLPAAEEYLETGMTSIASHTLVLPASCFLSPSMPDYKLNPAQYESITRLLMVIPRLLNDIQSYKKEQKEGKTNFVLLHSKENPEADIEDSIAYAREILDRKKKELLEHALTDGFNDFSKPCRHLHLSCVKVFHMFFDSSNRYDSNTEMLQDIQKAFYIPVEVGAPKPLLPHSGSRQRYPTVVASYHFDQRYKNRIIRLAENSVVSHPISGNPYMKMPMAPKLKFCFM</sequence>
<gene>
    <name evidence="7" type="ORF">NC653_010486</name>
</gene>
<evidence type="ECO:0000256" key="3">
    <source>
        <dbReference type="ARBA" id="ARBA00022842"/>
    </source>
</evidence>
<dbReference type="Gene3D" id="1.10.600.10">
    <property type="entry name" value="Farnesyl Diphosphate Synthase"/>
    <property type="match status" value="1"/>
</dbReference>
<dbReference type="EMBL" id="JAQIZT010000004">
    <property type="protein sequence ID" value="KAJ6999754.1"/>
    <property type="molecule type" value="Genomic_DNA"/>
</dbReference>
<dbReference type="GO" id="GO:0010333">
    <property type="term" value="F:terpene synthase activity"/>
    <property type="evidence" value="ECO:0007669"/>
    <property type="project" value="InterPro"/>
</dbReference>
<evidence type="ECO:0000256" key="1">
    <source>
        <dbReference type="ARBA" id="ARBA00001946"/>
    </source>
</evidence>
<name>A0AAD6W6H1_9ROSI</name>
<evidence type="ECO:0000256" key="4">
    <source>
        <dbReference type="ARBA" id="ARBA00023239"/>
    </source>
</evidence>
<dbReference type="PANTHER" id="PTHR31739:SF25">
    <property type="entry name" value="(E,E)-GERANYLLINALOOL SYNTHASE"/>
    <property type="match status" value="1"/>
</dbReference>